<dbReference type="Pfam" id="PF13473">
    <property type="entry name" value="Cupredoxin_1"/>
    <property type="match status" value="1"/>
</dbReference>
<comment type="caution">
    <text evidence="4">The sequence shown here is derived from an EMBL/GenBank/DDBJ whole genome shotgun (WGS) entry which is preliminary data.</text>
</comment>
<accession>A0A847SF71</accession>
<name>A0A847SF71_9NEIS</name>
<dbReference type="EMBL" id="JABAIM010000003">
    <property type="protein sequence ID" value="NLR76076.1"/>
    <property type="molecule type" value="Genomic_DNA"/>
</dbReference>
<evidence type="ECO:0000259" key="3">
    <source>
        <dbReference type="Pfam" id="PF13473"/>
    </source>
</evidence>
<feature type="signal peptide" evidence="2">
    <location>
        <begin position="1"/>
        <end position="21"/>
    </location>
</feature>
<dbReference type="GO" id="GO:0009279">
    <property type="term" value="C:cell outer membrane"/>
    <property type="evidence" value="ECO:0007669"/>
    <property type="project" value="UniProtKB-SubCell"/>
</dbReference>
<dbReference type="SUPFAM" id="SSF49503">
    <property type="entry name" value="Cupredoxins"/>
    <property type="match status" value="1"/>
</dbReference>
<feature type="domain" description="EfeO-type cupredoxin-like" evidence="3">
    <location>
        <begin position="7"/>
        <end position="109"/>
    </location>
</feature>
<dbReference type="Gene3D" id="2.60.40.420">
    <property type="entry name" value="Cupredoxins - blue copper proteins"/>
    <property type="match status" value="1"/>
</dbReference>
<keyword evidence="5" id="KW-1185">Reference proteome</keyword>
<reference evidence="4 5" key="1">
    <citation type="submission" date="2020-04" db="EMBL/GenBank/DDBJ databases">
        <title>Draft genome of Leeia sp. IMCC25680.</title>
        <authorList>
            <person name="Song J."/>
            <person name="Cho J.-C."/>
        </authorList>
    </citation>
    <scope>NUCLEOTIDE SEQUENCE [LARGE SCALE GENOMIC DNA]</scope>
    <source>
        <strain evidence="4 5">IMCC25680</strain>
    </source>
</reference>
<dbReference type="RefSeq" id="WP_168877753.1">
    <property type="nucleotide sequence ID" value="NZ_JABAIM010000003.1"/>
</dbReference>
<keyword evidence="2" id="KW-0732">Signal</keyword>
<dbReference type="InterPro" id="IPR008972">
    <property type="entry name" value="Cupredoxin"/>
</dbReference>
<feature type="chain" id="PRO_5032560965" evidence="2">
    <location>
        <begin position="22"/>
        <end position="111"/>
    </location>
</feature>
<dbReference type="AlphaFoldDB" id="A0A847SF71"/>
<sequence length="111" mass="11926">MLVKRFAVVGALLLSVGVAQAEDLSVKVEFKDGVMTPQKLEVPAGKPFVIEVSNTGKSAAEFESKTLKQEKVVAPGKTVKLKVKAVKAGEYKFVDEFHENLPTAQGVIIAK</sequence>
<organism evidence="4 5">
    <name type="scientific">Leeia aquatica</name>
    <dbReference type="NCBI Taxonomy" id="2725557"/>
    <lineage>
        <taxon>Bacteria</taxon>
        <taxon>Pseudomonadati</taxon>
        <taxon>Pseudomonadota</taxon>
        <taxon>Betaproteobacteria</taxon>
        <taxon>Neisseriales</taxon>
        <taxon>Leeiaceae</taxon>
        <taxon>Leeia</taxon>
    </lineage>
</organism>
<evidence type="ECO:0000313" key="5">
    <source>
        <dbReference type="Proteomes" id="UP000587991"/>
    </source>
</evidence>
<gene>
    <name evidence="4" type="ORF">HF682_12995</name>
</gene>
<proteinExistence type="predicted"/>
<protein>
    <submittedName>
        <fullName evidence="4">Cupredoxin domain-containing protein</fullName>
    </submittedName>
</protein>
<dbReference type="InterPro" id="IPR028096">
    <property type="entry name" value="EfeO_Cupredoxin"/>
</dbReference>
<evidence type="ECO:0000256" key="2">
    <source>
        <dbReference type="SAM" id="SignalP"/>
    </source>
</evidence>
<evidence type="ECO:0000313" key="4">
    <source>
        <dbReference type="EMBL" id="NLR76076.1"/>
    </source>
</evidence>
<dbReference type="Proteomes" id="UP000587991">
    <property type="component" value="Unassembled WGS sequence"/>
</dbReference>
<comment type="subcellular location">
    <subcellularLocation>
        <location evidence="1">Cell outer membrane</location>
        <topology evidence="1">Lipid-anchor</topology>
    </subcellularLocation>
</comment>
<evidence type="ECO:0000256" key="1">
    <source>
        <dbReference type="ARBA" id="ARBA00004459"/>
    </source>
</evidence>